<dbReference type="Proteomes" id="UP001172680">
    <property type="component" value="Unassembled WGS sequence"/>
</dbReference>
<sequence>MAMLTRPPPSPRRLRYALPSPTARAPLFDFSSVSDCIIPRQEFCDRLVTVCVNHYRIIGYPICISNYEGKYNRNQFIFNFALVLDEDAEWDDYNTINLKLFPLHPPPAPVHAWHVPLLTIDLSSFNTPFDPHHSNFSETSNNSLSSDLTLTRILPWINGIRSVAHIALLADVALDLAKKAIQHLLLYGCVILLDILQFSASYACTPAIGALVENEDGVLDECARYVYIPWLMDRQSHSKIEPQNGRTAEKEETPEDQAMKEVVNHELRKETLTRLYTTLRQGVPLREWVAANRDELQIIDVRRLITFGVIKGFLYRVHKYALATVPSLSGESAPNGYESSSRGGNNGAAWGDARENLPLARYLDGLHCFDEICTELAMPEKDVLGKMRRAYGNVQIIQR</sequence>
<proteinExistence type="predicted"/>
<protein>
    <submittedName>
        <fullName evidence="1">Nitrogen permease regulator 2</fullName>
    </submittedName>
</protein>
<evidence type="ECO:0000313" key="1">
    <source>
        <dbReference type="EMBL" id="KAJ9646459.1"/>
    </source>
</evidence>
<gene>
    <name evidence="1" type="primary">NPR2</name>
    <name evidence="1" type="ORF">H2199_002508</name>
</gene>
<comment type="caution">
    <text evidence="1">The sequence shown here is derived from an EMBL/GenBank/DDBJ whole genome shotgun (WGS) entry which is preliminary data.</text>
</comment>
<keyword evidence="2" id="KW-1185">Reference proteome</keyword>
<organism evidence="1 2">
    <name type="scientific">Coniosporium tulheliwenetii</name>
    <dbReference type="NCBI Taxonomy" id="3383036"/>
    <lineage>
        <taxon>Eukaryota</taxon>
        <taxon>Fungi</taxon>
        <taxon>Dikarya</taxon>
        <taxon>Ascomycota</taxon>
        <taxon>Pezizomycotina</taxon>
        <taxon>Dothideomycetes</taxon>
        <taxon>Dothideomycetes incertae sedis</taxon>
        <taxon>Coniosporium</taxon>
    </lineage>
</organism>
<evidence type="ECO:0000313" key="2">
    <source>
        <dbReference type="Proteomes" id="UP001172680"/>
    </source>
</evidence>
<reference evidence="1" key="1">
    <citation type="submission" date="2022-10" db="EMBL/GenBank/DDBJ databases">
        <title>Culturing micro-colonial fungi from biological soil crusts in the Mojave desert and describing Neophaeococcomyces mojavensis, and introducing the new genera and species Taxawa tesnikishii.</title>
        <authorList>
            <person name="Kurbessoian T."/>
            <person name="Stajich J.E."/>
        </authorList>
    </citation>
    <scope>NUCLEOTIDE SEQUENCE</scope>
    <source>
        <strain evidence="1">JES_115</strain>
    </source>
</reference>
<name>A0ACC2ZFA5_9PEZI</name>
<accession>A0ACC2ZFA5</accession>
<dbReference type="EMBL" id="JAPDRP010000006">
    <property type="protein sequence ID" value="KAJ9646459.1"/>
    <property type="molecule type" value="Genomic_DNA"/>
</dbReference>